<name>A0A6C0BVP5_9ZZZZ</name>
<accession>A0A6C0BVP5</accession>
<evidence type="ECO:0000313" key="1">
    <source>
        <dbReference type="EMBL" id="QHS95609.1"/>
    </source>
</evidence>
<proteinExistence type="predicted"/>
<dbReference type="AlphaFoldDB" id="A0A6C0BVP5"/>
<reference evidence="1" key="1">
    <citation type="journal article" date="2020" name="Nature">
        <title>Giant virus diversity and host interactions through global metagenomics.</title>
        <authorList>
            <person name="Schulz F."/>
            <person name="Roux S."/>
            <person name="Paez-Espino D."/>
            <person name="Jungbluth S."/>
            <person name="Walsh D.A."/>
            <person name="Denef V.J."/>
            <person name="McMahon K.D."/>
            <person name="Konstantinidis K.T."/>
            <person name="Eloe-Fadrosh E.A."/>
            <person name="Kyrpides N.C."/>
            <person name="Woyke T."/>
        </authorList>
    </citation>
    <scope>NUCLEOTIDE SEQUENCE</scope>
    <source>
        <strain evidence="1">GVMAG-M-3300018868-6</strain>
    </source>
</reference>
<dbReference type="EMBL" id="MN739254">
    <property type="protein sequence ID" value="QHS95609.1"/>
    <property type="molecule type" value="Genomic_DNA"/>
</dbReference>
<protein>
    <submittedName>
        <fullName evidence="1">Uncharacterized protein</fullName>
    </submittedName>
</protein>
<organism evidence="1">
    <name type="scientific">viral metagenome</name>
    <dbReference type="NCBI Taxonomy" id="1070528"/>
    <lineage>
        <taxon>unclassified sequences</taxon>
        <taxon>metagenomes</taxon>
        <taxon>organismal metagenomes</taxon>
    </lineage>
</organism>
<sequence>MKKWLNQPVVDANGVLMHGETDEPFTKCDYIDGFHKRIVGILERNGYNIIDTNKLKKDLARFIYNYSH</sequence>